<feature type="domain" description="Beta-mannosidase Ig-fold" evidence="8">
    <location>
        <begin position="790"/>
        <end position="858"/>
    </location>
</feature>
<dbReference type="Proteomes" id="UP000653578">
    <property type="component" value="Unassembled WGS sequence"/>
</dbReference>
<accession>A0ABX1X2B5</accession>
<keyword evidence="4" id="KW-0378">Hydrolase</keyword>
<comment type="catalytic activity">
    <reaction evidence="1">
        <text>Hydrolysis of terminal, non-reducing beta-D-mannose residues in beta-D-mannosides.</text>
        <dbReference type="EC" id="3.2.1.25"/>
    </reaction>
</comment>
<evidence type="ECO:0000256" key="6">
    <source>
        <dbReference type="ARBA" id="ARBA00023295"/>
    </source>
</evidence>
<dbReference type="Pfam" id="PF17753">
    <property type="entry name" value="Ig_mannosidase"/>
    <property type="match status" value="1"/>
</dbReference>
<dbReference type="InterPro" id="IPR036156">
    <property type="entry name" value="Beta-gal/glucu_dom_sf"/>
</dbReference>
<evidence type="ECO:0000313" key="11">
    <source>
        <dbReference type="Proteomes" id="UP000653578"/>
    </source>
</evidence>
<dbReference type="Pfam" id="PF00703">
    <property type="entry name" value="Glyco_hydro_2"/>
    <property type="match status" value="1"/>
</dbReference>
<sequence length="874" mass="100535">MHGDEFSFGTYRNSEVRGAMTMKLHLNEDWQLTWEPLYRQAADYFQVKNKQQNWLMSDLPCDVHMPLIAQGIIAEPLVADQCFSSEWIEDRSWWFKKSFVLSDDQLHADQILLRFESLDVEADIWLNDGHLGHHRSAFYPFACDVKGKVQQGVNQLFVRVTAGLEHYSENDLALIREAKVVYKNEQIRHRGDHRRGMLRKPQYVFGWDWGPRVATCGIMGEVSMEFAHSFQIRDVQVTTTSLDAVSKAAHLQLQLELENLHPFQTLETELKLEVIFQGQQVQIIQKDCCLRSGLNYITIPMEVPDAKLWWPNGMGDQPLYAVRATLQTSTHVVEYPSFSFGIRTLHLNMDKIPESQDERSFAFEINGVSVFSKGGNWIPADAIYARVTDATYEALLSEAKEANFNMLRVWGGGIYERDIFYDKCDEYGILIWHDFMFTCAKYPDHLAWFRDEVEREIDYQTRRLRNHCALALWCGNNENHWGFEEWWNETEAADFYGGAVCYNDIAPRLVQQNCPAIPYWNSSPYGGVHPNGNQSGDTHHWNDCMMHADMEKRITPEEYDKVSAKFVSEYGYIGPCRKPSMAIYHNGQEMDRASKLWQLHTNFFEKDTVLAGINKHYLATEHLEIDDYLLFAGLCQGLMLGYSLEAIRSKLFCSGALFWMYNDCWGEVGWSIIDYYLTRKISYYFVKRALAPVKLILREQDGMIQLTAINETSSSIGEVLEYGLVYYDGSGKQATEVTVELQPFSREVVLQWATPIYNSKEACMYVRALSESSEIMPATLQSEVFRDLILPDPQVKVSNIQAIEPGQIRLTVSSETFAHAVHFGLDETIQLSDEYFDLLPGEKRDITIRHGETALTLDQIVPRGITLTNREGGV</sequence>
<dbReference type="PANTHER" id="PTHR43730">
    <property type="entry name" value="BETA-MANNOSIDASE"/>
    <property type="match status" value="1"/>
</dbReference>
<keyword evidence="6" id="KW-0326">Glycosidase</keyword>
<dbReference type="InterPro" id="IPR041625">
    <property type="entry name" value="Beta-mannosidase_Ig"/>
</dbReference>
<dbReference type="EMBL" id="WHNY01000004">
    <property type="protein sequence ID" value="NOU62454.1"/>
    <property type="molecule type" value="Genomic_DNA"/>
</dbReference>
<evidence type="ECO:0000256" key="1">
    <source>
        <dbReference type="ARBA" id="ARBA00000829"/>
    </source>
</evidence>
<protein>
    <recommendedName>
        <fullName evidence="3">beta-mannosidase</fullName>
        <ecNumber evidence="3">3.2.1.25</ecNumber>
    </recommendedName>
</protein>
<dbReference type="SUPFAM" id="SSF51445">
    <property type="entry name" value="(Trans)glycosidases"/>
    <property type="match status" value="1"/>
</dbReference>
<dbReference type="InterPro" id="IPR054593">
    <property type="entry name" value="Beta-mannosidase-like_N2"/>
</dbReference>
<feature type="domain" description="Beta-mannosidase-like galactose-binding" evidence="9">
    <location>
        <begin position="46"/>
        <end position="219"/>
    </location>
</feature>
<dbReference type="SUPFAM" id="SSF49785">
    <property type="entry name" value="Galactose-binding domain-like"/>
    <property type="match status" value="1"/>
</dbReference>
<evidence type="ECO:0000256" key="3">
    <source>
        <dbReference type="ARBA" id="ARBA00012754"/>
    </source>
</evidence>
<reference evidence="10 11" key="1">
    <citation type="submission" date="2019-10" db="EMBL/GenBank/DDBJ databases">
        <title>Description of Paenibacillus humi sp. nov.</title>
        <authorList>
            <person name="Carlier A."/>
            <person name="Qi S."/>
        </authorList>
    </citation>
    <scope>NUCLEOTIDE SEQUENCE [LARGE SCALE GENOMIC DNA]</scope>
    <source>
        <strain evidence="10 11">LMG 31461</strain>
    </source>
</reference>
<dbReference type="SUPFAM" id="SSF49303">
    <property type="entry name" value="beta-Galactosidase/glucuronidase domain"/>
    <property type="match status" value="2"/>
</dbReference>
<evidence type="ECO:0000256" key="2">
    <source>
        <dbReference type="ARBA" id="ARBA00007401"/>
    </source>
</evidence>
<dbReference type="InterPro" id="IPR013783">
    <property type="entry name" value="Ig-like_fold"/>
</dbReference>
<dbReference type="InterPro" id="IPR017853">
    <property type="entry name" value="GH"/>
</dbReference>
<name>A0ABX1X2B5_9BACL</name>
<comment type="caution">
    <text evidence="10">The sequence shown here is derived from an EMBL/GenBank/DDBJ whole genome shotgun (WGS) entry which is preliminary data.</text>
</comment>
<evidence type="ECO:0000259" key="8">
    <source>
        <dbReference type="Pfam" id="PF17753"/>
    </source>
</evidence>
<keyword evidence="5" id="KW-0325">Glycoprotein</keyword>
<dbReference type="Pfam" id="PF22666">
    <property type="entry name" value="Glyco_hydro_2_N2"/>
    <property type="match status" value="1"/>
</dbReference>
<dbReference type="InterPro" id="IPR006102">
    <property type="entry name" value="Ig-like_GH2"/>
</dbReference>
<dbReference type="EC" id="3.2.1.25" evidence="3"/>
<dbReference type="Gene3D" id="3.20.20.80">
    <property type="entry name" value="Glycosidases"/>
    <property type="match status" value="1"/>
</dbReference>
<dbReference type="Gene3D" id="2.60.120.260">
    <property type="entry name" value="Galactose-binding domain-like"/>
    <property type="match status" value="1"/>
</dbReference>
<comment type="similarity">
    <text evidence="2">Belongs to the glycosyl hydrolase 2 family.</text>
</comment>
<feature type="domain" description="Glycoside hydrolase family 2 immunoglobulin-like beta-sandwich" evidence="7">
    <location>
        <begin position="232"/>
        <end position="343"/>
    </location>
</feature>
<evidence type="ECO:0000313" key="10">
    <source>
        <dbReference type="EMBL" id="NOU62454.1"/>
    </source>
</evidence>
<dbReference type="Gene3D" id="2.60.40.10">
    <property type="entry name" value="Immunoglobulins"/>
    <property type="match status" value="2"/>
</dbReference>
<keyword evidence="11" id="KW-1185">Reference proteome</keyword>
<dbReference type="InterPro" id="IPR050887">
    <property type="entry name" value="Beta-mannosidase_GH2"/>
</dbReference>
<evidence type="ECO:0000259" key="7">
    <source>
        <dbReference type="Pfam" id="PF00703"/>
    </source>
</evidence>
<evidence type="ECO:0000256" key="4">
    <source>
        <dbReference type="ARBA" id="ARBA00022801"/>
    </source>
</evidence>
<evidence type="ECO:0000259" key="9">
    <source>
        <dbReference type="Pfam" id="PF22666"/>
    </source>
</evidence>
<dbReference type="PANTHER" id="PTHR43730:SF1">
    <property type="entry name" value="BETA-MANNOSIDASE"/>
    <property type="match status" value="1"/>
</dbReference>
<evidence type="ECO:0000256" key="5">
    <source>
        <dbReference type="ARBA" id="ARBA00023180"/>
    </source>
</evidence>
<gene>
    <name evidence="10" type="ORF">GC096_00140</name>
</gene>
<proteinExistence type="inferred from homology"/>
<organism evidence="10 11">
    <name type="scientific">Paenibacillus plantarum</name>
    <dbReference type="NCBI Taxonomy" id="2654975"/>
    <lineage>
        <taxon>Bacteria</taxon>
        <taxon>Bacillati</taxon>
        <taxon>Bacillota</taxon>
        <taxon>Bacilli</taxon>
        <taxon>Bacillales</taxon>
        <taxon>Paenibacillaceae</taxon>
        <taxon>Paenibacillus</taxon>
    </lineage>
</organism>
<dbReference type="InterPro" id="IPR008979">
    <property type="entry name" value="Galactose-bd-like_sf"/>
</dbReference>